<keyword evidence="2" id="KW-1185">Reference proteome</keyword>
<gene>
    <name evidence="1" type="ORF">BFG52_14725</name>
</gene>
<organism evidence="1 2">
    <name type="scientific">Acinetobacter larvae</name>
    <dbReference type="NCBI Taxonomy" id="1789224"/>
    <lineage>
        <taxon>Bacteria</taxon>
        <taxon>Pseudomonadati</taxon>
        <taxon>Pseudomonadota</taxon>
        <taxon>Gammaproteobacteria</taxon>
        <taxon>Moraxellales</taxon>
        <taxon>Moraxellaceae</taxon>
        <taxon>Acinetobacter</taxon>
    </lineage>
</organism>
<protein>
    <submittedName>
        <fullName evidence="1">Uncharacterized protein</fullName>
    </submittedName>
</protein>
<dbReference type="AlphaFoldDB" id="A0A1B2M2P8"/>
<sequence length="63" mass="7389">MLFDLFKNSSLSKYIEYAVCDDDCLEVFFIDSDELFILWNSNLDINYATIISNNIRLPSLIIF</sequence>
<dbReference type="Proteomes" id="UP000093391">
    <property type="component" value="Chromosome"/>
</dbReference>
<dbReference type="RefSeq" id="WP_067557894.1">
    <property type="nucleotide sequence ID" value="NZ_CP016895.1"/>
</dbReference>
<evidence type="ECO:0000313" key="1">
    <source>
        <dbReference type="EMBL" id="AOA59476.1"/>
    </source>
</evidence>
<evidence type="ECO:0000313" key="2">
    <source>
        <dbReference type="Proteomes" id="UP000093391"/>
    </source>
</evidence>
<dbReference type="KEGG" id="ala:BFG52_14725"/>
<dbReference type="EMBL" id="CP016895">
    <property type="protein sequence ID" value="AOA59476.1"/>
    <property type="molecule type" value="Genomic_DNA"/>
</dbReference>
<dbReference type="STRING" id="1789224.BFG52_14725"/>
<accession>A0A1B2M2P8</accession>
<proteinExistence type="predicted"/>
<reference evidence="1 2" key="1">
    <citation type="submission" date="2016-08" db="EMBL/GenBank/DDBJ databases">
        <authorList>
            <person name="Seilhamer J.J."/>
        </authorList>
    </citation>
    <scope>NUCLEOTIDE SEQUENCE [LARGE SCALE GENOMIC DNA]</scope>
    <source>
        <strain evidence="1 2">BRTC-1</strain>
    </source>
</reference>
<name>A0A1B2M2P8_9GAMM</name>